<feature type="coiled-coil region" evidence="5">
    <location>
        <begin position="557"/>
        <end position="611"/>
    </location>
</feature>
<dbReference type="PROSITE" id="PS00211">
    <property type="entry name" value="ABC_TRANSPORTER_1"/>
    <property type="match status" value="2"/>
</dbReference>
<organism evidence="8 9">
    <name type="scientific">Kumtagia ephedrae</name>
    <dbReference type="NCBI Taxonomy" id="2116701"/>
    <lineage>
        <taxon>Bacteria</taxon>
        <taxon>Pseudomonadati</taxon>
        <taxon>Pseudomonadota</taxon>
        <taxon>Alphaproteobacteria</taxon>
        <taxon>Hyphomicrobiales</taxon>
        <taxon>Phyllobacteriaceae</taxon>
        <taxon>Kumtagia</taxon>
    </lineage>
</organism>
<dbReference type="Pfam" id="PF12848">
    <property type="entry name" value="ABC_tran_Xtn"/>
    <property type="match status" value="1"/>
</dbReference>
<dbReference type="InterPro" id="IPR017871">
    <property type="entry name" value="ABC_transporter-like_CS"/>
</dbReference>
<dbReference type="OrthoDB" id="9808609at2"/>
<dbReference type="GO" id="GO:0005524">
    <property type="term" value="F:ATP binding"/>
    <property type="evidence" value="ECO:0007669"/>
    <property type="project" value="UniProtKB-KW"/>
</dbReference>
<dbReference type="GO" id="GO:0016887">
    <property type="term" value="F:ATP hydrolysis activity"/>
    <property type="evidence" value="ECO:0007669"/>
    <property type="project" value="InterPro"/>
</dbReference>
<evidence type="ECO:0000313" key="9">
    <source>
        <dbReference type="Proteomes" id="UP000241229"/>
    </source>
</evidence>
<dbReference type="InterPro" id="IPR027417">
    <property type="entry name" value="P-loop_NTPase"/>
</dbReference>
<dbReference type="EMBL" id="PXYK01000008">
    <property type="protein sequence ID" value="PSJ61050.1"/>
    <property type="molecule type" value="Genomic_DNA"/>
</dbReference>
<dbReference type="GO" id="GO:0003677">
    <property type="term" value="F:DNA binding"/>
    <property type="evidence" value="ECO:0007669"/>
    <property type="project" value="InterPro"/>
</dbReference>
<sequence length="625" mass="68962">MLTITDLSLRVAGRLLLDHASLFLPEGTKAGLVGRNGTGKTTLFRAITGDLSSETGSIALPKNTRIGQVAQEAPGTEEPLIDIVLSADKERAALLAEEKTATDPERIAEIHIRLADIDAHTAEARAATILAGLGFDAEAQQRPASSFSGGWRMRVALAAVLFSEPDLLLLDEPTNYLDLEGTLWLETYVAKYPRTVLLISHDRDLLNRAVNSIVHLDQQKLTFWRGGYDQFERQRSEQLELQEKSRVKQEAQRKHLQSFVDRFRAKASKARQAQSRIKALEKMKPIAAAIDDTVRPFNFPEPVKTVASPIVALDGVSVGYQPGSPILKKLSLRIDADDRIALLGANGNGKSTFAKLLAGRLKGDAGTMTIAPGLKVSIFAQHQLDDLRPEENAYEHVRRMMPEAPESKVRARVAQFGLTTEKMNTPAKDLSGGEKARLLMGLSAFDGPNLFILDEPTNHLDIDSREALMLALNDFPGAVILISHDRHLIEATADRLWLVKDGAVNPFDGDMADYRQIVTGVSADRREKREAEKASKADRRREAAARRASAEPLAKEIRATEALMDRLRKRIDQLEDRLADPAVYEKDPTTATQLAKERAQLAAQLGSQEERWLEMSAEYEAATAE</sequence>
<evidence type="ECO:0000256" key="6">
    <source>
        <dbReference type="SAM" id="MobiDB-lite"/>
    </source>
</evidence>
<gene>
    <name evidence="8" type="ORF">C7I84_10105</name>
</gene>
<dbReference type="InterPro" id="IPR032524">
    <property type="entry name" value="ABC_tran_C"/>
</dbReference>
<keyword evidence="3" id="KW-0547">Nucleotide-binding</keyword>
<dbReference type="RefSeq" id="WP_106772055.1">
    <property type="nucleotide sequence ID" value="NZ_PXYK01000008.1"/>
</dbReference>
<keyword evidence="4" id="KW-0067">ATP-binding</keyword>
<dbReference type="PANTHER" id="PTHR19211:SF14">
    <property type="entry name" value="ATP-BINDING CASSETTE SUB-FAMILY F MEMBER 1"/>
    <property type="match status" value="1"/>
</dbReference>
<keyword evidence="8" id="KW-0808">Transferase</keyword>
<keyword evidence="9" id="KW-1185">Reference proteome</keyword>
<protein>
    <submittedName>
        <fullName evidence="8">Glycosyl transferase family 1</fullName>
    </submittedName>
</protein>
<keyword evidence="5" id="KW-0175">Coiled coil</keyword>
<proteinExistence type="inferred from homology"/>
<dbReference type="SUPFAM" id="SSF52540">
    <property type="entry name" value="P-loop containing nucleoside triphosphate hydrolases"/>
    <property type="match status" value="2"/>
</dbReference>
<evidence type="ECO:0000259" key="7">
    <source>
        <dbReference type="PROSITE" id="PS50893"/>
    </source>
</evidence>
<dbReference type="Pfam" id="PF00005">
    <property type="entry name" value="ABC_tran"/>
    <property type="match status" value="2"/>
</dbReference>
<keyword evidence="2" id="KW-0677">Repeat</keyword>
<reference evidence="8 9" key="1">
    <citation type="submission" date="2018-03" db="EMBL/GenBank/DDBJ databases">
        <title>The draft genome of Mesorhizobium sp. 6GN-30.</title>
        <authorList>
            <person name="Liu L."/>
            <person name="Li L."/>
            <person name="Wang T."/>
            <person name="Zhang X."/>
            <person name="Liang L."/>
        </authorList>
    </citation>
    <scope>NUCLEOTIDE SEQUENCE [LARGE SCALE GENOMIC DNA]</scope>
    <source>
        <strain evidence="8 9">6GN30</strain>
    </source>
</reference>
<feature type="domain" description="ABC transporter" evidence="7">
    <location>
        <begin position="2"/>
        <end position="243"/>
    </location>
</feature>
<accession>A0A2P7SF10</accession>
<comment type="caution">
    <text evidence="8">The sequence shown here is derived from an EMBL/GenBank/DDBJ whole genome shotgun (WGS) entry which is preliminary data.</text>
</comment>
<dbReference type="InterPro" id="IPR037118">
    <property type="entry name" value="Val-tRNA_synth_C_sf"/>
</dbReference>
<dbReference type="PANTHER" id="PTHR19211">
    <property type="entry name" value="ATP-BINDING TRANSPORT PROTEIN-RELATED"/>
    <property type="match status" value="1"/>
</dbReference>
<evidence type="ECO:0000256" key="3">
    <source>
        <dbReference type="ARBA" id="ARBA00022741"/>
    </source>
</evidence>
<dbReference type="AlphaFoldDB" id="A0A2P7SF10"/>
<evidence type="ECO:0000256" key="5">
    <source>
        <dbReference type="SAM" id="Coils"/>
    </source>
</evidence>
<dbReference type="Gene3D" id="1.10.287.380">
    <property type="entry name" value="Valyl-tRNA synthetase, C-terminal domain"/>
    <property type="match status" value="1"/>
</dbReference>
<dbReference type="Proteomes" id="UP000241229">
    <property type="component" value="Unassembled WGS sequence"/>
</dbReference>
<dbReference type="InterPro" id="IPR003593">
    <property type="entry name" value="AAA+_ATPase"/>
</dbReference>
<dbReference type="InterPro" id="IPR003439">
    <property type="entry name" value="ABC_transporter-like_ATP-bd"/>
</dbReference>
<dbReference type="PROSITE" id="PS50893">
    <property type="entry name" value="ABC_TRANSPORTER_2"/>
    <property type="match status" value="2"/>
</dbReference>
<dbReference type="SMART" id="SM00382">
    <property type="entry name" value="AAA"/>
    <property type="match status" value="2"/>
</dbReference>
<dbReference type="Pfam" id="PF16326">
    <property type="entry name" value="ABC_tran_CTD"/>
    <property type="match status" value="1"/>
</dbReference>
<dbReference type="InterPro" id="IPR032781">
    <property type="entry name" value="ABC_tran_Xtn"/>
</dbReference>
<feature type="region of interest" description="Disordered" evidence="6">
    <location>
        <begin position="524"/>
        <end position="552"/>
    </location>
</feature>
<evidence type="ECO:0000256" key="2">
    <source>
        <dbReference type="ARBA" id="ARBA00022737"/>
    </source>
</evidence>
<dbReference type="InterPro" id="IPR050611">
    <property type="entry name" value="ABCF"/>
</dbReference>
<evidence type="ECO:0000256" key="4">
    <source>
        <dbReference type="ARBA" id="ARBA00022840"/>
    </source>
</evidence>
<dbReference type="GO" id="GO:0016740">
    <property type="term" value="F:transferase activity"/>
    <property type="evidence" value="ECO:0007669"/>
    <property type="project" value="UniProtKB-KW"/>
</dbReference>
<dbReference type="CDD" id="cd03221">
    <property type="entry name" value="ABCF_EF-3"/>
    <property type="match status" value="2"/>
</dbReference>
<comment type="similarity">
    <text evidence="1">Belongs to the ABC transporter superfamily.</text>
</comment>
<dbReference type="Gene3D" id="3.40.50.300">
    <property type="entry name" value="P-loop containing nucleotide triphosphate hydrolases"/>
    <property type="match status" value="2"/>
</dbReference>
<feature type="domain" description="ABC transporter" evidence="7">
    <location>
        <begin position="311"/>
        <end position="526"/>
    </location>
</feature>
<evidence type="ECO:0000313" key="8">
    <source>
        <dbReference type="EMBL" id="PSJ61050.1"/>
    </source>
</evidence>
<dbReference type="FunFam" id="3.40.50.300:FF:000011">
    <property type="entry name" value="Putative ABC transporter ATP-binding component"/>
    <property type="match status" value="1"/>
</dbReference>
<evidence type="ECO:0000256" key="1">
    <source>
        <dbReference type="ARBA" id="ARBA00005417"/>
    </source>
</evidence>
<name>A0A2P7SF10_9HYPH</name>